<dbReference type="Proteomes" id="UP000199001">
    <property type="component" value="Unassembled WGS sequence"/>
</dbReference>
<dbReference type="STRING" id="47855.GA0070606_4940"/>
<dbReference type="RefSeq" id="WP_091104687.1">
    <property type="nucleotide sequence ID" value="NZ_FMHZ01000002.1"/>
</dbReference>
<accession>A0A1C6VRM2</accession>
<dbReference type="OrthoDB" id="4774211at2"/>
<reference evidence="2" key="1">
    <citation type="submission" date="2016-06" db="EMBL/GenBank/DDBJ databases">
        <authorList>
            <person name="Varghese N."/>
            <person name="Submissions Spin"/>
        </authorList>
    </citation>
    <scope>NUCLEOTIDE SEQUENCE [LARGE SCALE GENOMIC DNA]</scope>
    <source>
        <strain evidence="2">DSM 43903</strain>
    </source>
</reference>
<dbReference type="EMBL" id="FMHZ01000002">
    <property type="protein sequence ID" value="SCL68976.1"/>
    <property type="molecule type" value="Genomic_DNA"/>
</dbReference>
<organism evidence="1 2">
    <name type="scientific">Micromonospora citrea</name>
    <dbReference type="NCBI Taxonomy" id="47855"/>
    <lineage>
        <taxon>Bacteria</taxon>
        <taxon>Bacillati</taxon>
        <taxon>Actinomycetota</taxon>
        <taxon>Actinomycetes</taxon>
        <taxon>Micromonosporales</taxon>
        <taxon>Micromonosporaceae</taxon>
        <taxon>Micromonospora</taxon>
    </lineage>
</organism>
<evidence type="ECO:0000313" key="2">
    <source>
        <dbReference type="Proteomes" id="UP000199001"/>
    </source>
</evidence>
<protein>
    <submittedName>
        <fullName evidence="1">Uncharacterized protein</fullName>
    </submittedName>
</protein>
<proteinExistence type="predicted"/>
<evidence type="ECO:0000313" key="1">
    <source>
        <dbReference type="EMBL" id="SCL68976.1"/>
    </source>
</evidence>
<keyword evidence="2" id="KW-1185">Reference proteome</keyword>
<dbReference type="AlphaFoldDB" id="A0A1C6VRM2"/>
<name>A0A1C6VRM2_9ACTN</name>
<sequence>MLIDCDGCGVRGDGCADCLVTALFDASPADGLGGAEVQAIEVFARAGFEVEVLPGPRRPGDRARSAGRRAA</sequence>
<gene>
    <name evidence="1" type="ORF">GA0070606_4940</name>
</gene>